<dbReference type="AlphaFoldDB" id="A0A0K2UY68"/>
<reference evidence="2" key="1">
    <citation type="submission" date="2014-05" db="EMBL/GenBank/DDBJ databases">
        <authorList>
            <person name="Chronopoulou M."/>
        </authorList>
    </citation>
    <scope>NUCLEOTIDE SEQUENCE</scope>
    <source>
        <tissue evidence="2">Whole organism</tissue>
    </source>
</reference>
<keyword evidence="1" id="KW-0812">Transmembrane</keyword>
<sequence length="50" mass="5903">MIYFHSVITFILLLKILSLLFLHDVCEFKKSFKPKTTRICAKHFADNNCN</sequence>
<evidence type="ECO:0000256" key="1">
    <source>
        <dbReference type="SAM" id="Phobius"/>
    </source>
</evidence>
<name>A0A0K2UY68_LEPSM</name>
<protein>
    <submittedName>
        <fullName evidence="2">Uncharacterized protein</fullName>
    </submittedName>
</protein>
<evidence type="ECO:0000313" key="2">
    <source>
        <dbReference type="EMBL" id="CDW42661.1"/>
    </source>
</evidence>
<keyword evidence="1" id="KW-0472">Membrane</keyword>
<keyword evidence="1" id="KW-1133">Transmembrane helix</keyword>
<proteinExistence type="predicted"/>
<feature type="transmembrane region" description="Helical" evidence="1">
    <location>
        <begin position="6"/>
        <end position="26"/>
    </location>
</feature>
<organism evidence="2">
    <name type="scientific">Lepeophtheirus salmonis</name>
    <name type="common">Salmon louse</name>
    <name type="synonym">Caligus salmonis</name>
    <dbReference type="NCBI Taxonomy" id="72036"/>
    <lineage>
        <taxon>Eukaryota</taxon>
        <taxon>Metazoa</taxon>
        <taxon>Ecdysozoa</taxon>
        <taxon>Arthropoda</taxon>
        <taxon>Crustacea</taxon>
        <taxon>Multicrustacea</taxon>
        <taxon>Hexanauplia</taxon>
        <taxon>Copepoda</taxon>
        <taxon>Siphonostomatoida</taxon>
        <taxon>Caligidae</taxon>
        <taxon>Lepeophtheirus</taxon>
    </lineage>
</organism>
<accession>A0A0K2UY68</accession>
<dbReference type="EMBL" id="HACA01025300">
    <property type="protein sequence ID" value="CDW42661.1"/>
    <property type="molecule type" value="Transcribed_RNA"/>
</dbReference>